<dbReference type="EMBL" id="BMVP01000010">
    <property type="protein sequence ID" value="GHB70749.1"/>
    <property type="molecule type" value="Genomic_DNA"/>
</dbReference>
<accession>A0ABQ3EXB1</accession>
<dbReference type="RefSeq" id="WP_190186128.1">
    <property type="nucleotide sequence ID" value="NZ_BMVP01000010.1"/>
</dbReference>
<name>A0ABQ3EXB1_9ACTN</name>
<comment type="caution">
    <text evidence="2">The sequence shown here is derived from an EMBL/GenBank/DDBJ whole genome shotgun (WGS) entry which is preliminary data.</text>
</comment>
<organism evidence="2 3">
    <name type="scientific">Streptomyces cirratus</name>
    <dbReference type="NCBI Taxonomy" id="68187"/>
    <lineage>
        <taxon>Bacteria</taxon>
        <taxon>Bacillati</taxon>
        <taxon>Actinomycetota</taxon>
        <taxon>Actinomycetes</taxon>
        <taxon>Kitasatosporales</taxon>
        <taxon>Streptomycetaceae</taxon>
        <taxon>Streptomyces</taxon>
    </lineage>
</organism>
<feature type="region of interest" description="Disordered" evidence="1">
    <location>
        <begin position="73"/>
        <end position="100"/>
    </location>
</feature>
<gene>
    <name evidence="2" type="ORF">GCM10010347_46150</name>
</gene>
<reference evidence="3" key="1">
    <citation type="journal article" date="2019" name="Int. J. Syst. Evol. Microbiol.">
        <title>The Global Catalogue of Microorganisms (GCM) 10K type strain sequencing project: providing services to taxonomists for standard genome sequencing and annotation.</title>
        <authorList>
            <consortium name="The Broad Institute Genomics Platform"/>
            <consortium name="The Broad Institute Genome Sequencing Center for Infectious Disease"/>
            <person name="Wu L."/>
            <person name="Ma J."/>
        </authorList>
    </citation>
    <scope>NUCLEOTIDE SEQUENCE [LARGE SCALE GENOMIC DNA]</scope>
    <source>
        <strain evidence="3">JCM 4738</strain>
    </source>
</reference>
<feature type="region of interest" description="Disordered" evidence="1">
    <location>
        <begin position="1"/>
        <end position="26"/>
    </location>
</feature>
<proteinExistence type="predicted"/>
<dbReference type="Proteomes" id="UP000642673">
    <property type="component" value="Unassembled WGS sequence"/>
</dbReference>
<evidence type="ECO:0000313" key="2">
    <source>
        <dbReference type="EMBL" id="GHB70749.1"/>
    </source>
</evidence>
<protein>
    <submittedName>
        <fullName evidence="2">Uncharacterized protein</fullName>
    </submittedName>
</protein>
<evidence type="ECO:0000313" key="3">
    <source>
        <dbReference type="Proteomes" id="UP000642673"/>
    </source>
</evidence>
<evidence type="ECO:0000256" key="1">
    <source>
        <dbReference type="SAM" id="MobiDB-lite"/>
    </source>
</evidence>
<keyword evidence="3" id="KW-1185">Reference proteome</keyword>
<sequence>MTNANHAEIFLRSAGGDGHGAGAGATRAGKWTYTHWTPEKGATLRSQRREVDLHYSSSIFEDFLEEMNRIQDEFSRRSPGTGPGPSGTAVSECSGAVPRV</sequence>